<protein>
    <submittedName>
        <fullName evidence="1">Uncharacterized protein</fullName>
    </submittedName>
</protein>
<organism evidence="1 2">
    <name type="scientific">Rossellomorea vietnamensis</name>
    <dbReference type="NCBI Taxonomy" id="218284"/>
    <lineage>
        <taxon>Bacteria</taxon>
        <taxon>Bacillati</taxon>
        <taxon>Bacillota</taxon>
        <taxon>Bacilli</taxon>
        <taxon>Bacillales</taxon>
        <taxon>Bacillaceae</taxon>
        <taxon>Rossellomorea</taxon>
    </lineage>
</organism>
<accession>A0ACD4CD07</accession>
<keyword evidence="2" id="KW-1185">Reference proteome</keyword>
<name>A0ACD4CD07_9BACI</name>
<sequence>MITAYFLIVIIAVSLMVLPSLPYSEWAIFTVLFSVFVFGMRYLTKMKNLLISTSIAFIFAIATVYSLNKFTSIEIPYFFIFYVGIVNIIFAAIIRKNE</sequence>
<proteinExistence type="predicted"/>
<evidence type="ECO:0000313" key="2">
    <source>
        <dbReference type="Proteomes" id="UP001064027"/>
    </source>
</evidence>
<reference evidence="1" key="1">
    <citation type="submission" date="2022-09" db="EMBL/GenBank/DDBJ databases">
        <title>Complete genome sequence of Rossellomorea vietnamensis strain RL-WG62, a newly isolated PGPR with the potential for plant salinity stress alleviation.</title>
        <authorList>
            <person name="Ren L."/>
            <person name="Wang G."/>
            <person name="Hu H."/>
        </authorList>
    </citation>
    <scope>NUCLEOTIDE SEQUENCE</scope>
    <source>
        <strain evidence="1">RL-WG62</strain>
    </source>
</reference>
<dbReference type="Proteomes" id="UP001064027">
    <property type="component" value="Chromosome"/>
</dbReference>
<evidence type="ECO:0000313" key="1">
    <source>
        <dbReference type="EMBL" id="UXH46574.1"/>
    </source>
</evidence>
<gene>
    <name evidence="1" type="ORF">N5C46_11195</name>
</gene>
<dbReference type="EMBL" id="CP104558">
    <property type="protein sequence ID" value="UXH46574.1"/>
    <property type="molecule type" value="Genomic_DNA"/>
</dbReference>